<dbReference type="PROSITE" id="PS50181">
    <property type="entry name" value="FBOX"/>
    <property type="match status" value="1"/>
</dbReference>
<dbReference type="STRING" id="74649.A0A2P6R5B7"/>
<evidence type="ECO:0000259" key="1">
    <source>
        <dbReference type="PROSITE" id="PS50181"/>
    </source>
</evidence>
<reference evidence="2 3" key="1">
    <citation type="journal article" date="2018" name="Nat. Genet.">
        <title>The Rosa genome provides new insights in the design of modern roses.</title>
        <authorList>
            <person name="Bendahmane M."/>
        </authorList>
    </citation>
    <scope>NUCLEOTIDE SEQUENCE [LARGE SCALE GENOMIC DNA]</scope>
    <source>
        <strain evidence="3">cv. Old Blush</strain>
    </source>
</reference>
<dbReference type="PANTHER" id="PTHR31293:SF12">
    <property type="entry name" value="RNI-LIKE SUPERFAMILY PROTEIN"/>
    <property type="match status" value="1"/>
</dbReference>
<dbReference type="SUPFAM" id="SSF81383">
    <property type="entry name" value="F-box domain"/>
    <property type="match status" value="1"/>
</dbReference>
<dbReference type="SMART" id="SM00256">
    <property type="entry name" value="FBOX"/>
    <property type="match status" value="1"/>
</dbReference>
<dbReference type="InterPro" id="IPR036047">
    <property type="entry name" value="F-box-like_dom_sf"/>
</dbReference>
<evidence type="ECO:0000313" key="3">
    <source>
        <dbReference type="Proteomes" id="UP000238479"/>
    </source>
</evidence>
<name>A0A2P6R5B7_ROSCH</name>
<proteinExistence type="predicted"/>
<dbReference type="PANTHER" id="PTHR31293">
    <property type="entry name" value="RNI-LIKE SUPERFAMILY PROTEIN"/>
    <property type="match status" value="1"/>
</dbReference>
<dbReference type="Proteomes" id="UP000238479">
    <property type="component" value="Chromosome 3"/>
</dbReference>
<dbReference type="AlphaFoldDB" id="A0A2P6R5B7"/>
<dbReference type="InterPro" id="IPR055294">
    <property type="entry name" value="FBL60-like"/>
</dbReference>
<feature type="domain" description="F-box" evidence="1">
    <location>
        <begin position="14"/>
        <end position="62"/>
    </location>
</feature>
<sequence>MGKRRKARGKYNLVDRISALPDDILVSIVSFLEIKEAAATSILSRRWQNVWEYTMTLNLERTDFFAGDAFRRFKSLMEKLRYRRSHNYVDWVDGVLKHHRGKP</sequence>
<dbReference type="InterPro" id="IPR053781">
    <property type="entry name" value="F-box_AtFBL13-like"/>
</dbReference>
<dbReference type="Gene3D" id="1.20.1280.50">
    <property type="match status" value="1"/>
</dbReference>
<organism evidence="2 3">
    <name type="scientific">Rosa chinensis</name>
    <name type="common">China rose</name>
    <dbReference type="NCBI Taxonomy" id="74649"/>
    <lineage>
        <taxon>Eukaryota</taxon>
        <taxon>Viridiplantae</taxon>
        <taxon>Streptophyta</taxon>
        <taxon>Embryophyta</taxon>
        <taxon>Tracheophyta</taxon>
        <taxon>Spermatophyta</taxon>
        <taxon>Magnoliopsida</taxon>
        <taxon>eudicotyledons</taxon>
        <taxon>Gunneridae</taxon>
        <taxon>Pentapetalae</taxon>
        <taxon>rosids</taxon>
        <taxon>fabids</taxon>
        <taxon>Rosales</taxon>
        <taxon>Rosaceae</taxon>
        <taxon>Rosoideae</taxon>
        <taxon>Rosoideae incertae sedis</taxon>
        <taxon>Rosa</taxon>
    </lineage>
</organism>
<dbReference type="Pfam" id="PF00646">
    <property type="entry name" value="F-box"/>
    <property type="match status" value="1"/>
</dbReference>
<dbReference type="Gramene" id="PRQ41627">
    <property type="protein sequence ID" value="PRQ41627"/>
    <property type="gene ID" value="RchiOBHm_Chr3g0448851"/>
</dbReference>
<dbReference type="EMBL" id="PDCK01000041">
    <property type="protein sequence ID" value="PRQ41627.1"/>
    <property type="molecule type" value="Genomic_DNA"/>
</dbReference>
<gene>
    <name evidence="2" type="ORF">RchiOBHm_Chr3g0448851</name>
</gene>
<comment type="caution">
    <text evidence="2">The sequence shown here is derived from an EMBL/GenBank/DDBJ whole genome shotgun (WGS) entry which is preliminary data.</text>
</comment>
<dbReference type="CDD" id="cd22160">
    <property type="entry name" value="F-box_AtFBL13-like"/>
    <property type="match status" value="1"/>
</dbReference>
<protein>
    <submittedName>
        <fullName evidence="2">Putative F-box domain-containing protein</fullName>
    </submittedName>
</protein>
<keyword evidence="3" id="KW-1185">Reference proteome</keyword>
<dbReference type="InterPro" id="IPR001810">
    <property type="entry name" value="F-box_dom"/>
</dbReference>
<accession>A0A2P6R5B7</accession>
<evidence type="ECO:0000313" key="2">
    <source>
        <dbReference type="EMBL" id="PRQ41627.1"/>
    </source>
</evidence>